<organism evidence="1 2">
    <name type="scientific">Clostridium magnum DSM 2767</name>
    <dbReference type="NCBI Taxonomy" id="1121326"/>
    <lineage>
        <taxon>Bacteria</taxon>
        <taxon>Bacillati</taxon>
        <taxon>Bacillota</taxon>
        <taxon>Clostridia</taxon>
        <taxon>Eubacteriales</taxon>
        <taxon>Clostridiaceae</taxon>
        <taxon>Clostridium</taxon>
    </lineage>
</organism>
<dbReference type="EMBL" id="LWAE01000001">
    <property type="protein sequence ID" value="KZL93553.1"/>
    <property type="molecule type" value="Genomic_DNA"/>
</dbReference>
<proteinExistence type="predicted"/>
<name>A0A168E1J5_9CLOT</name>
<evidence type="ECO:0000313" key="1">
    <source>
        <dbReference type="EMBL" id="KZL93553.1"/>
    </source>
</evidence>
<dbReference type="AlphaFoldDB" id="A0A168E1J5"/>
<dbReference type="RefSeq" id="WP_066617712.1">
    <property type="nucleotide sequence ID" value="NZ_FQXL01000031.1"/>
</dbReference>
<accession>A0A168E1J5</accession>
<comment type="caution">
    <text evidence="1">The sequence shown here is derived from an EMBL/GenBank/DDBJ whole genome shotgun (WGS) entry which is preliminary data.</text>
</comment>
<dbReference type="OrthoDB" id="1630761at2"/>
<keyword evidence="2" id="KW-1185">Reference proteome</keyword>
<dbReference type="PATRIC" id="fig|1121326.3.peg.554"/>
<evidence type="ECO:0000313" key="2">
    <source>
        <dbReference type="Proteomes" id="UP000076603"/>
    </source>
</evidence>
<sequence>MADGFDLSELMEYAKTIENTSNNMKQGTFAKKFLRKEGNELNKLNKSTYKSKGIGEVTGNLLRGFKRGKIYKYDGAWSVRALNSSHHAHLLDRGWIHKASNGNEKFIPGFNFMEEARQAFESGYYSDVEEFLEEIIEKGL</sequence>
<protein>
    <recommendedName>
        <fullName evidence="3">HK97 gp10 family phage protein</fullName>
    </recommendedName>
</protein>
<reference evidence="1 2" key="1">
    <citation type="submission" date="2016-04" db="EMBL/GenBank/DDBJ databases">
        <title>Genome sequence of Clostridium magnum DSM 2767.</title>
        <authorList>
            <person name="Poehlein A."/>
            <person name="Uhlig R."/>
            <person name="Fischer R."/>
            <person name="Bahl H."/>
            <person name="Daniel R."/>
        </authorList>
    </citation>
    <scope>NUCLEOTIDE SEQUENCE [LARGE SCALE GENOMIC DNA]</scope>
    <source>
        <strain evidence="1 2">DSM 2767</strain>
    </source>
</reference>
<gene>
    <name evidence="1" type="ORF">CLMAG_05990</name>
</gene>
<dbReference type="Proteomes" id="UP000076603">
    <property type="component" value="Unassembled WGS sequence"/>
</dbReference>
<dbReference type="STRING" id="1121326.CLMAG_05990"/>
<evidence type="ECO:0008006" key="3">
    <source>
        <dbReference type="Google" id="ProtNLM"/>
    </source>
</evidence>